<feature type="transmembrane region" description="Helical" evidence="1">
    <location>
        <begin position="398"/>
        <end position="417"/>
    </location>
</feature>
<evidence type="ECO:0008006" key="4">
    <source>
        <dbReference type="Google" id="ProtNLM"/>
    </source>
</evidence>
<feature type="transmembrane region" description="Helical" evidence="1">
    <location>
        <begin position="302"/>
        <end position="322"/>
    </location>
</feature>
<feature type="transmembrane region" description="Helical" evidence="1">
    <location>
        <begin position="234"/>
        <end position="252"/>
    </location>
</feature>
<dbReference type="AlphaFoldDB" id="A0A0G1BZD1"/>
<feature type="transmembrane region" description="Helical" evidence="1">
    <location>
        <begin position="334"/>
        <end position="352"/>
    </location>
</feature>
<feature type="transmembrane region" description="Helical" evidence="1">
    <location>
        <begin position="192"/>
        <end position="210"/>
    </location>
</feature>
<comment type="caution">
    <text evidence="2">The sequence shown here is derived from an EMBL/GenBank/DDBJ whole genome shotgun (WGS) entry which is preliminary data.</text>
</comment>
<dbReference type="EMBL" id="LCCW01000007">
    <property type="protein sequence ID" value="KKS42793.1"/>
    <property type="molecule type" value="Genomic_DNA"/>
</dbReference>
<organism evidence="2 3">
    <name type="scientific">Candidatus Kuenenbacteria bacterium GW2011_GWA2_42_15</name>
    <dbReference type="NCBI Taxonomy" id="1618677"/>
    <lineage>
        <taxon>Bacteria</taxon>
        <taxon>Candidatus Kueneniibacteriota</taxon>
    </lineage>
</organism>
<feature type="transmembrane region" description="Helical" evidence="1">
    <location>
        <begin position="111"/>
        <end position="131"/>
    </location>
</feature>
<evidence type="ECO:0000313" key="3">
    <source>
        <dbReference type="Proteomes" id="UP000034516"/>
    </source>
</evidence>
<feature type="transmembrane region" description="Helical" evidence="1">
    <location>
        <begin position="264"/>
        <end position="282"/>
    </location>
</feature>
<sequence length="553" mass="63763">MLRQLVKSISKREWWFLVVTAVFLIVLTTAPYVFGWHKAPAGSTYTGLHSLTPGDIHVYFSYLEQVRQGQLVFQDLYSGEPQSRLIFNGFWSALGVFAVAFGLSNVVAFQLARIIFIPFLLFVSYLLSAYFFSAKGWRRICFIFLTYASGLGAVFSPLLTNNVYRQGWYNWPLDLWAAENNNLLTMLQSPHLSLASSLIILILFLFFLAVEHDRPKYSLAAGLLALILFEFHPFHIPATIAIMVVYLAYLFIKNKKIQLNYLKHLLIVIGVSSPSILYYYLLSRYDFFTQIRVYQNVCLSPALWVTFISYGLVLALAVYAVYKIIKAGSPANRHVFLIIWLVVQFLFLYSPLPWQRRMMQGLQIPMTILAIIGLESLFHWLKAKMSAHNFDFFINNKYLAVIIFIAVFCPSQVFNWVREFSIFQTDRYYEQLYIPRDRLSAYLWLKDNLGEDDVVLAELLNGNLIPGVAGRKVFAGHGVETLFFDSKVSDIAWFFKTNNLDDKKKVFLEKNNVSHIFFGEREASLGDFDPTDKNYLRPVFRSGQVVIFQVSLH</sequence>
<reference evidence="2 3" key="1">
    <citation type="journal article" date="2015" name="Nature">
        <title>rRNA introns, odd ribosomes, and small enigmatic genomes across a large radiation of phyla.</title>
        <authorList>
            <person name="Brown C.T."/>
            <person name="Hug L.A."/>
            <person name="Thomas B.C."/>
            <person name="Sharon I."/>
            <person name="Castelle C.J."/>
            <person name="Singh A."/>
            <person name="Wilkins M.J."/>
            <person name="Williams K.H."/>
            <person name="Banfield J.F."/>
        </authorList>
    </citation>
    <scope>NUCLEOTIDE SEQUENCE [LARGE SCALE GENOMIC DNA]</scope>
</reference>
<accession>A0A0G1BZD1</accession>
<proteinExistence type="predicted"/>
<feature type="transmembrane region" description="Helical" evidence="1">
    <location>
        <begin position="14"/>
        <end position="34"/>
    </location>
</feature>
<keyword evidence="1" id="KW-0812">Transmembrane</keyword>
<gene>
    <name evidence="2" type="ORF">UV02_C0007G0009</name>
</gene>
<dbReference type="Proteomes" id="UP000034516">
    <property type="component" value="Unassembled WGS sequence"/>
</dbReference>
<feature type="transmembrane region" description="Helical" evidence="1">
    <location>
        <begin position="137"/>
        <end position="159"/>
    </location>
</feature>
<feature type="transmembrane region" description="Helical" evidence="1">
    <location>
        <begin position="358"/>
        <end position="378"/>
    </location>
</feature>
<keyword evidence="1" id="KW-1133">Transmembrane helix</keyword>
<keyword evidence="1" id="KW-0472">Membrane</keyword>
<feature type="transmembrane region" description="Helical" evidence="1">
    <location>
        <begin position="85"/>
        <end position="104"/>
    </location>
</feature>
<protein>
    <recommendedName>
        <fullName evidence="4">Glycosyltransferase RgtA/B/C/D-like domain-containing protein</fullName>
    </recommendedName>
</protein>
<name>A0A0G1BZD1_9BACT</name>
<evidence type="ECO:0000313" key="2">
    <source>
        <dbReference type="EMBL" id="KKS42793.1"/>
    </source>
</evidence>
<evidence type="ECO:0000256" key="1">
    <source>
        <dbReference type="SAM" id="Phobius"/>
    </source>
</evidence>